<dbReference type="InterPro" id="IPR014781">
    <property type="entry name" value="Anthrax_toxin_lethal/edema_N/C"/>
</dbReference>
<keyword evidence="2" id="KW-0964">Secreted</keyword>
<dbReference type="RefSeq" id="WP_150441214.1">
    <property type="nucleotide sequence ID" value="NZ_VYKL01000026.1"/>
</dbReference>
<dbReference type="CDD" id="cd20183">
    <property type="entry name" value="M34_PPEP"/>
    <property type="match status" value="1"/>
</dbReference>
<name>A0A5J5HQH1_9BACI</name>
<dbReference type="PROSITE" id="PS51995">
    <property type="entry name" value="ATLF"/>
    <property type="match status" value="1"/>
</dbReference>
<dbReference type="GO" id="GO:0008237">
    <property type="term" value="F:metallopeptidase activity"/>
    <property type="evidence" value="ECO:0007669"/>
    <property type="project" value="InterPro"/>
</dbReference>
<dbReference type="InterPro" id="IPR047568">
    <property type="entry name" value="ATLF-like_dom"/>
</dbReference>
<dbReference type="Gene3D" id="3.40.390.10">
    <property type="entry name" value="Collagenase (Catalytic Domain)"/>
    <property type="match status" value="1"/>
</dbReference>
<sequence>MKKNRFLFVIVILSLLLLGNSQAEKEGIKLLEFSEHSMLKTSLNLVSEEVLSQIIILPVTSFNQAEAAQIISRIDRLPLSLLEKVHKEGIIIQLFNGKLTETKAAAHLENMVPRGYVQKTTWDEIPGMGGGKVVLVKIGASHKGKGHGSVNLELHELAHSVDRLVYNELRDRQSYLEIWNLEKGNMFPDKKYYLLYPEEYFAECFAFYYLGGQYREELKRKAPLTYQYIKNLF</sequence>
<dbReference type="Proteomes" id="UP000326671">
    <property type="component" value="Unassembled WGS sequence"/>
</dbReference>
<feature type="domain" description="ATLF-like" evidence="3">
    <location>
        <begin position="48"/>
        <end position="233"/>
    </location>
</feature>
<evidence type="ECO:0000256" key="2">
    <source>
        <dbReference type="ARBA" id="ARBA00022525"/>
    </source>
</evidence>
<dbReference type="EMBL" id="VYKL01000026">
    <property type="protein sequence ID" value="KAA9021687.1"/>
    <property type="molecule type" value="Genomic_DNA"/>
</dbReference>
<evidence type="ECO:0000256" key="1">
    <source>
        <dbReference type="ARBA" id="ARBA00004613"/>
    </source>
</evidence>
<dbReference type="GO" id="GO:0005576">
    <property type="term" value="C:extracellular region"/>
    <property type="evidence" value="ECO:0007669"/>
    <property type="project" value="UniProtKB-SubCell"/>
</dbReference>
<accession>A0A5J5HQH1</accession>
<protein>
    <submittedName>
        <fullName evidence="4">Toxin</fullName>
    </submittedName>
</protein>
<comment type="caution">
    <text evidence="4">The sequence shown here is derived from an EMBL/GenBank/DDBJ whole genome shotgun (WGS) entry which is preliminary data.</text>
</comment>
<comment type="subcellular location">
    <subcellularLocation>
        <location evidence="1">Secreted</location>
    </subcellularLocation>
</comment>
<evidence type="ECO:0000313" key="5">
    <source>
        <dbReference type="Proteomes" id="UP000326671"/>
    </source>
</evidence>
<dbReference type="AlphaFoldDB" id="A0A5J5HQH1"/>
<evidence type="ECO:0000313" key="4">
    <source>
        <dbReference type="EMBL" id="KAA9021687.1"/>
    </source>
</evidence>
<evidence type="ECO:0000259" key="3">
    <source>
        <dbReference type="PROSITE" id="PS51995"/>
    </source>
</evidence>
<keyword evidence="5" id="KW-1185">Reference proteome</keyword>
<proteinExistence type="predicted"/>
<dbReference type="Pfam" id="PF07737">
    <property type="entry name" value="ATLF"/>
    <property type="match status" value="1"/>
</dbReference>
<dbReference type="OrthoDB" id="2615003at2"/>
<reference evidence="4 5" key="1">
    <citation type="submission" date="2019-09" db="EMBL/GenBank/DDBJ databases">
        <title>Whole genome sequences of isolates from the Mars Exploration Rovers.</title>
        <authorList>
            <person name="Seuylemezian A."/>
            <person name="Vaishampayan P."/>
        </authorList>
    </citation>
    <scope>NUCLEOTIDE SEQUENCE [LARGE SCALE GENOMIC DNA]</scope>
    <source>
        <strain evidence="4 5">MER_TA_151</strain>
    </source>
</reference>
<organism evidence="4 5">
    <name type="scientific">Niallia endozanthoxylica</name>
    <dbReference type="NCBI Taxonomy" id="2036016"/>
    <lineage>
        <taxon>Bacteria</taxon>
        <taxon>Bacillati</taxon>
        <taxon>Bacillota</taxon>
        <taxon>Bacilli</taxon>
        <taxon>Bacillales</taxon>
        <taxon>Bacillaceae</taxon>
        <taxon>Niallia</taxon>
    </lineage>
</organism>
<dbReference type="SUPFAM" id="SSF55486">
    <property type="entry name" value="Metalloproteases ('zincins'), catalytic domain"/>
    <property type="match status" value="1"/>
</dbReference>
<gene>
    <name evidence="4" type="ORF">F4V44_17030</name>
</gene>
<dbReference type="InterPro" id="IPR024079">
    <property type="entry name" value="MetalloPept_cat_dom_sf"/>
</dbReference>